<dbReference type="PROSITE" id="PS50011">
    <property type="entry name" value="PROTEIN_KINASE_DOM"/>
    <property type="match status" value="1"/>
</dbReference>
<dbReference type="InterPro" id="IPR008271">
    <property type="entry name" value="Ser/Thr_kinase_AS"/>
</dbReference>
<evidence type="ECO:0000259" key="9">
    <source>
        <dbReference type="PROSITE" id="PS50011"/>
    </source>
</evidence>
<gene>
    <name evidence="10" type="ORF">G7Y31_08110</name>
</gene>
<accession>A0A7T0KD13</accession>
<evidence type="ECO:0000256" key="6">
    <source>
        <dbReference type="ARBA" id="ARBA00022840"/>
    </source>
</evidence>
<keyword evidence="4" id="KW-0547">Nucleotide-binding</keyword>
<organism evidence="10 11">
    <name type="scientific">Corynebacterium lizhenjunii</name>
    <dbReference type="NCBI Taxonomy" id="2709394"/>
    <lineage>
        <taxon>Bacteria</taxon>
        <taxon>Bacillati</taxon>
        <taxon>Actinomycetota</taxon>
        <taxon>Actinomycetes</taxon>
        <taxon>Mycobacteriales</taxon>
        <taxon>Corynebacteriaceae</taxon>
        <taxon>Corynebacterium</taxon>
    </lineage>
</organism>
<keyword evidence="8" id="KW-0472">Membrane</keyword>
<dbReference type="GO" id="GO:0005524">
    <property type="term" value="F:ATP binding"/>
    <property type="evidence" value="ECO:0007669"/>
    <property type="project" value="UniProtKB-KW"/>
</dbReference>
<dbReference type="EC" id="2.7.11.1" evidence="1"/>
<dbReference type="PROSITE" id="PS00108">
    <property type="entry name" value="PROTEIN_KINASE_ST"/>
    <property type="match status" value="1"/>
</dbReference>
<keyword evidence="3" id="KW-0808">Transferase</keyword>
<protein>
    <recommendedName>
        <fullName evidence="1">non-specific serine/threonine protein kinase</fullName>
        <ecNumber evidence="1">2.7.11.1</ecNumber>
    </recommendedName>
</protein>
<keyword evidence="2" id="KW-0723">Serine/threonine-protein kinase</keyword>
<evidence type="ECO:0000256" key="2">
    <source>
        <dbReference type="ARBA" id="ARBA00022527"/>
    </source>
</evidence>
<evidence type="ECO:0000256" key="4">
    <source>
        <dbReference type="ARBA" id="ARBA00022741"/>
    </source>
</evidence>
<keyword evidence="6" id="KW-0067">ATP-binding</keyword>
<dbReference type="Gene3D" id="3.30.200.20">
    <property type="entry name" value="Phosphorylase Kinase, domain 1"/>
    <property type="match status" value="1"/>
</dbReference>
<dbReference type="SMART" id="SM00220">
    <property type="entry name" value="S_TKc"/>
    <property type="match status" value="1"/>
</dbReference>
<keyword evidence="8" id="KW-1133">Transmembrane helix</keyword>
<dbReference type="EMBL" id="CP064954">
    <property type="protein sequence ID" value="QPK78518.1"/>
    <property type="molecule type" value="Genomic_DNA"/>
</dbReference>
<dbReference type="CDD" id="cd14014">
    <property type="entry name" value="STKc_PknB_like"/>
    <property type="match status" value="1"/>
</dbReference>
<feature type="compositionally biased region" description="Polar residues" evidence="7">
    <location>
        <begin position="317"/>
        <end position="326"/>
    </location>
</feature>
<evidence type="ECO:0000313" key="11">
    <source>
        <dbReference type="Proteomes" id="UP000594681"/>
    </source>
</evidence>
<feature type="domain" description="Protein kinase" evidence="9">
    <location>
        <begin position="14"/>
        <end position="270"/>
    </location>
</feature>
<dbReference type="KEGG" id="cliz:G7Y31_08110"/>
<dbReference type="PANTHER" id="PTHR43289">
    <property type="entry name" value="MITOGEN-ACTIVATED PROTEIN KINASE KINASE KINASE 20-RELATED"/>
    <property type="match status" value="1"/>
</dbReference>
<feature type="compositionally biased region" description="Basic and acidic residues" evidence="7">
    <location>
        <begin position="333"/>
        <end position="344"/>
    </location>
</feature>
<dbReference type="AlphaFoldDB" id="A0A7T0KD13"/>
<evidence type="ECO:0000256" key="3">
    <source>
        <dbReference type="ARBA" id="ARBA00022679"/>
    </source>
</evidence>
<dbReference type="Pfam" id="PF00069">
    <property type="entry name" value="Pkinase"/>
    <property type="match status" value="1"/>
</dbReference>
<dbReference type="PANTHER" id="PTHR43289:SF6">
    <property type="entry name" value="SERINE_THREONINE-PROTEIN KINASE NEKL-3"/>
    <property type="match status" value="1"/>
</dbReference>
<sequence length="461" mass="49169">MTSLAVGDIIDNRYRIDRPVARGGMSTVYRCVDLRLGRAVAAKVLHDHLSADPVFVQRFRREARAMAQLSHPHLVGIQDFSADAQPMFLIMDLITGGTLRELLAERGPMPPHATAAVLRQVLTGLEAVHARGLIHRDIKPDNILIDGDHSIKLGDFGLVRATASGDTTTSNTIVGTVSYLAPEQVTGEELTPATDVYSLGVVAFELLTGTVPFRGDTPLNHALARLSEDVPAPSSRIAGVPPLFDELVANACARDPQARFADAAEFHAAVADVAAELDLPEFLVPVPRDSAAGRTAAQPTDFSGLRADDFAATSVLSTDSSAQTLVSPPAETRPTEPRPPEPRPETALLPPYEPAVETPIAPAQSPREYSPAQAGYSPAAGPSPSLNPPHSPEHIPELRPASNPVAAHSAQEEPLPKVLSNRSPLLLIAWILAVTALCTALAVGGWWFGSGNYEMLPQLWR</sequence>
<dbReference type="InterPro" id="IPR011009">
    <property type="entry name" value="Kinase-like_dom_sf"/>
</dbReference>
<dbReference type="InterPro" id="IPR000719">
    <property type="entry name" value="Prot_kinase_dom"/>
</dbReference>
<dbReference type="Gene3D" id="1.10.510.10">
    <property type="entry name" value="Transferase(Phosphotransferase) domain 1"/>
    <property type="match status" value="1"/>
</dbReference>
<dbReference type="GO" id="GO:0004674">
    <property type="term" value="F:protein serine/threonine kinase activity"/>
    <property type="evidence" value="ECO:0007669"/>
    <property type="project" value="UniProtKB-KW"/>
</dbReference>
<reference evidence="10 11" key="1">
    <citation type="submission" date="2020-11" db="EMBL/GenBank/DDBJ databases">
        <title>Corynebacterium sp. ZJ-599.</title>
        <authorList>
            <person name="Zhou J."/>
        </authorList>
    </citation>
    <scope>NUCLEOTIDE SEQUENCE [LARGE SCALE GENOMIC DNA]</scope>
    <source>
        <strain evidence="10 11">ZJ-599</strain>
    </source>
</reference>
<dbReference type="Proteomes" id="UP000594681">
    <property type="component" value="Chromosome"/>
</dbReference>
<evidence type="ECO:0000256" key="1">
    <source>
        <dbReference type="ARBA" id="ARBA00012513"/>
    </source>
</evidence>
<keyword evidence="5 10" id="KW-0418">Kinase</keyword>
<name>A0A7T0KD13_9CORY</name>
<keyword evidence="11" id="KW-1185">Reference proteome</keyword>
<evidence type="ECO:0000313" key="10">
    <source>
        <dbReference type="EMBL" id="QPK78518.1"/>
    </source>
</evidence>
<evidence type="ECO:0000256" key="5">
    <source>
        <dbReference type="ARBA" id="ARBA00022777"/>
    </source>
</evidence>
<dbReference type="FunFam" id="1.10.510.10:FF:000021">
    <property type="entry name" value="Serine/threonine protein kinase"/>
    <property type="match status" value="1"/>
</dbReference>
<dbReference type="RefSeq" id="WP_165010247.1">
    <property type="nucleotide sequence ID" value="NZ_CP064954.1"/>
</dbReference>
<dbReference type="SUPFAM" id="SSF56112">
    <property type="entry name" value="Protein kinase-like (PK-like)"/>
    <property type="match status" value="1"/>
</dbReference>
<evidence type="ECO:0000256" key="7">
    <source>
        <dbReference type="SAM" id="MobiDB-lite"/>
    </source>
</evidence>
<feature type="region of interest" description="Disordered" evidence="7">
    <location>
        <begin position="317"/>
        <end position="414"/>
    </location>
</feature>
<evidence type="ECO:0000256" key="8">
    <source>
        <dbReference type="SAM" id="Phobius"/>
    </source>
</evidence>
<keyword evidence="8" id="KW-0812">Transmembrane</keyword>
<proteinExistence type="predicted"/>
<feature type="transmembrane region" description="Helical" evidence="8">
    <location>
        <begin position="425"/>
        <end position="448"/>
    </location>
</feature>